<evidence type="ECO:0000256" key="8">
    <source>
        <dbReference type="SAM" id="MobiDB-lite"/>
    </source>
</evidence>
<dbReference type="SUPFAM" id="SSF48452">
    <property type="entry name" value="TPR-like"/>
    <property type="match status" value="3"/>
</dbReference>
<dbReference type="GO" id="GO:0000974">
    <property type="term" value="C:Prp19 complex"/>
    <property type="evidence" value="ECO:0007669"/>
    <property type="project" value="TreeGrafter"/>
</dbReference>
<feature type="region of interest" description="Disordered" evidence="8">
    <location>
        <begin position="815"/>
        <end position="853"/>
    </location>
</feature>
<dbReference type="InterPro" id="IPR055433">
    <property type="entry name" value="HAT_Syf1-like_N"/>
</dbReference>
<dbReference type="InterPro" id="IPR055430">
    <property type="entry name" value="HAT_Syf1_CNRKL1_C"/>
</dbReference>
<dbReference type="AlphaFoldDB" id="A0A914D5Y1"/>
<keyword evidence="10" id="KW-1185">Reference proteome</keyword>
<evidence type="ECO:0000256" key="3">
    <source>
        <dbReference type="ARBA" id="ARBA00022664"/>
    </source>
</evidence>
<evidence type="ECO:0000313" key="11">
    <source>
        <dbReference type="WBParaSite" id="ACRNAN_scaffold1968.g28078.t1"/>
    </source>
</evidence>
<proteinExistence type="inferred from homology"/>
<keyword evidence="4" id="KW-0747">Spliceosome</keyword>
<dbReference type="Pfam" id="PF23220">
    <property type="entry name" value="HAT_Syf1_M"/>
    <property type="match status" value="1"/>
</dbReference>
<dbReference type="InterPro" id="IPR056350">
    <property type="entry name" value="HAT_Syf1_central"/>
</dbReference>
<dbReference type="InterPro" id="IPR013212">
    <property type="entry name" value="Mad3/Bub1_I"/>
</dbReference>
<dbReference type="FunFam" id="1.25.40.10:FF:000023">
    <property type="entry name" value="Pre-mRNA-splicing factor SYF1"/>
    <property type="match status" value="1"/>
</dbReference>
<evidence type="ECO:0000256" key="5">
    <source>
        <dbReference type="ARBA" id="ARBA00022737"/>
    </source>
</evidence>
<evidence type="ECO:0000256" key="4">
    <source>
        <dbReference type="ARBA" id="ARBA00022728"/>
    </source>
</evidence>
<dbReference type="Proteomes" id="UP000887540">
    <property type="component" value="Unplaced"/>
</dbReference>
<keyword evidence="3" id="KW-0507">mRNA processing</keyword>
<evidence type="ECO:0000256" key="2">
    <source>
        <dbReference type="ARBA" id="ARBA00008644"/>
    </source>
</evidence>
<dbReference type="FunFam" id="1.25.40.10:FF:001071">
    <property type="entry name" value="pre-mRNA-splicing factor SYF1-like"/>
    <property type="match status" value="1"/>
</dbReference>
<dbReference type="GO" id="GO:0000349">
    <property type="term" value="P:generation of catalytic spliceosome for first transesterification step"/>
    <property type="evidence" value="ECO:0007669"/>
    <property type="project" value="TreeGrafter"/>
</dbReference>
<evidence type="ECO:0000256" key="7">
    <source>
        <dbReference type="ARBA" id="ARBA00023242"/>
    </source>
</evidence>
<keyword evidence="7" id="KW-0539">Nucleus</keyword>
<keyword evidence="5" id="KW-0677">Repeat</keyword>
<dbReference type="PANTHER" id="PTHR11246:SF5">
    <property type="entry name" value="PRE-MRNA-SPLICING FACTOR SYF1"/>
    <property type="match status" value="1"/>
</dbReference>
<dbReference type="InterPro" id="IPR011990">
    <property type="entry name" value="TPR-like_helical_dom_sf"/>
</dbReference>
<comment type="similarity">
    <text evidence="2">Belongs to the crooked-neck family.</text>
</comment>
<evidence type="ECO:0000256" key="6">
    <source>
        <dbReference type="ARBA" id="ARBA00023187"/>
    </source>
</evidence>
<dbReference type="SMART" id="SM00386">
    <property type="entry name" value="HAT"/>
    <property type="match status" value="13"/>
</dbReference>
<dbReference type="InterPro" id="IPR045075">
    <property type="entry name" value="Syf1-like"/>
</dbReference>
<dbReference type="Gene3D" id="1.25.40.430">
    <property type="match status" value="1"/>
</dbReference>
<evidence type="ECO:0000313" key="10">
    <source>
        <dbReference type="Proteomes" id="UP000887540"/>
    </source>
</evidence>
<reference evidence="11" key="1">
    <citation type="submission" date="2022-11" db="UniProtKB">
        <authorList>
            <consortium name="WormBaseParasite"/>
        </authorList>
    </citation>
    <scope>IDENTIFICATION</scope>
</reference>
<feature type="compositionally biased region" description="Acidic residues" evidence="8">
    <location>
        <begin position="826"/>
        <end position="845"/>
    </location>
</feature>
<dbReference type="Pfam" id="PF23233">
    <property type="entry name" value="HAT_Syf1_CNRKL1_N"/>
    <property type="match status" value="1"/>
</dbReference>
<dbReference type="WBParaSite" id="ACRNAN_scaffold1968.g28078.t1">
    <property type="protein sequence ID" value="ACRNAN_scaffold1968.g28078.t1"/>
    <property type="gene ID" value="ACRNAN_scaffold1968.g28078"/>
</dbReference>
<dbReference type="Gene3D" id="1.25.40.10">
    <property type="entry name" value="Tetratricopeptide repeat domain"/>
    <property type="match status" value="4"/>
</dbReference>
<keyword evidence="6" id="KW-0508">mRNA splicing</keyword>
<sequence>MDVDNTIDEEKIEKLHSDIVFEDEDLAYEEDIIRNEYSLRSWQRYIDHKIKSKAPTRQIRIVYERALKLFNRSYKLWYNYLRFRRKIIVHKPPIDKAYEHLCDAYERCLVFLHKMPRIWIDYCDLMVRRGLITETRRVFNRALLALPVTQHNRIWPLYINFVTSHNIPETAIRVYRRYLKINPDAREDFIEYLKQIDRLDEAAQELAIIVNEDKLTSAQGKTTHQLWTELCELISKNPNKIFSLPADPIIRQGIHRYSDQVGLLWLALAEYYIRTPNFDRACDIYEEAIISVKTVRDFTQIFDAYSKFMERLTSLKMEALENARADEIEEKELEVELFMSRFEHLMDRRPLLLNSVLLRQNPHNVHEWLNRVQLYEGFKDKQVKTYKDAVKTVDPKLQTGKLSALWISYAKFYEKHHDYDQARKIFEETLLVNFSKVDELANVWCEYVEFELAHGKSEEERYKCAVRLLRRATALPPKRGNYFDDTEKVQHRVFRSLRLWSLYADVEESMGTVESCKAIYERMIDLRIATPQIIINYAMFLEENKYFEDAFKAYEKGISLFRWPLVYDIWNVYLTKFINRYGGKKLERARDLFEQCLENCPPKFAKNIYLLYAKLEEEHGLARHAMNIYNRATKAVEKEEMHLVYNVYIKKAMSMFGITSTRPIFQQAIETLPEDQSREMSLRYAQVERNLGEIDRARAIYSHCAEICDPRVHGHFWEMWKEFEIKHGNEDTVREMLRVKRSVQATYNTNVNYMSAQMLASIGGQAEVAGELSAADSMALLEARAQKIAQAEAAAGKPPRLAQTEGRAITFVRGESKTTQEAVTENPEEIDIGEDEDEEMEEAGDAPETLPVPDAVFASLGKE</sequence>
<comment type="subcellular location">
    <subcellularLocation>
        <location evidence="1">Nucleus</location>
    </subcellularLocation>
</comment>
<dbReference type="GO" id="GO:0071014">
    <property type="term" value="C:post-mRNA release spliceosomal complex"/>
    <property type="evidence" value="ECO:0007669"/>
    <property type="project" value="TreeGrafter"/>
</dbReference>
<dbReference type="FunFam" id="1.25.40.10:FF:000137">
    <property type="entry name" value="Pre-mRNA-splicing factor syf1"/>
    <property type="match status" value="1"/>
</dbReference>
<name>A0A914D5Y1_9BILA</name>
<evidence type="ECO:0000256" key="1">
    <source>
        <dbReference type="ARBA" id="ARBA00004123"/>
    </source>
</evidence>
<protein>
    <submittedName>
        <fullName evidence="11">BUB1 N-terminal domain-containing protein</fullName>
    </submittedName>
</protein>
<feature type="domain" description="BUB1 N-terminal" evidence="9">
    <location>
        <begin position="419"/>
        <end position="558"/>
    </location>
</feature>
<dbReference type="SMART" id="SM00777">
    <property type="entry name" value="Mad3_BUB1_I"/>
    <property type="match status" value="1"/>
</dbReference>
<dbReference type="PANTHER" id="PTHR11246">
    <property type="entry name" value="PRE-MRNA SPLICING FACTOR"/>
    <property type="match status" value="1"/>
</dbReference>
<accession>A0A914D5Y1</accession>
<dbReference type="Pfam" id="PF23231">
    <property type="entry name" value="HAT_Syf1_CNRKL1_C"/>
    <property type="match status" value="1"/>
</dbReference>
<dbReference type="GO" id="GO:0071007">
    <property type="term" value="C:U2-type catalytic step 2 spliceosome"/>
    <property type="evidence" value="ECO:0007669"/>
    <property type="project" value="TreeGrafter"/>
</dbReference>
<evidence type="ECO:0000259" key="9">
    <source>
        <dbReference type="SMART" id="SM00777"/>
    </source>
</evidence>
<dbReference type="InterPro" id="IPR003107">
    <property type="entry name" value="HAT"/>
</dbReference>
<organism evidence="10 11">
    <name type="scientific">Acrobeloides nanus</name>
    <dbReference type="NCBI Taxonomy" id="290746"/>
    <lineage>
        <taxon>Eukaryota</taxon>
        <taxon>Metazoa</taxon>
        <taxon>Ecdysozoa</taxon>
        <taxon>Nematoda</taxon>
        <taxon>Chromadorea</taxon>
        <taxon>Rhabditida</taxon>
        <taxon>Tylenchina</taxon>
        <taxon>Cephalobomorpha</taxon>
        <taxon>Cephaloboidea</taxon>
        <taxon>Cephalobidae</taxon>
        <taxon>Acrobeloides</taxon>
    </lineage>
</organism>